<keyword evidence="2" id="KW-0812">Transmembrane</keyword>
<name>A0A420FJY2_9SPHI</name>
<gene>
    <name evidence="3" type="ORF">BCY89_13610</name>
</gene>
<comment type="caution">
    <text evidence="3">The sequence shown here is derived from an EMBL/GenBank/DDBJ whole genome shotgun (WGS) entry which is preliminary data.</text>
</comment>
<dbReference type="InterPro" id="IPR019734">
    <property type="entry name" value="TPR_rpt"/>
</dbReference>
<accession>A0A420FJY2</accession>
<sequence>MSANVPIVRSVSWPAVLILIVFWMVLVVASLFLFQLEGMIVASVLFFILVTALQQLIPKSHKKGMKAVKQNDFKGAIEYFKQSVDFFTKKEWLDKHRAVTMFSASKMCYREMALCNIAFCYVQAGQAEKAKALYEEILKQYPDNGIAYYALNSIKTFSNPAD</sequence>
<protein>
    <submittedName>
        <fullName evidence="3">Uncharacterized protein</fullName>
    </submittedName>
</protein>
<dbReference type="SUPFAM" id="SSF48452">
    <property type="entry name" value="TPR-like"/>
    <property type="match status" value="1"/>
</dbReference>
<evidence type="ECO:0000256" key="2">
    <source>
        <dbReference type="SAM" id="Phobius"/>
    </source>
</evidence>
<dbReference type="Pfam" id="PF13174">
    <property type="entry name" value="TPR_6"/>
    <property type="match status" value="1"/>
</dbReference>
<organism evidence="3 4">
    <name type="scientific">Sphingobacterium siyangense</name>
    <dbReference type="NCBI Taxonomy" id="459529"/>
    <lineage>
        <taxon>Bacteria</taxon>
        <taxon>Pseudomonadati</taxon>
        <taxon>Bacteroidota</taxon>
        <taxon>Sphingobacteriia</taxon>
        <taxon>Sphingobacteriales</taxon>
        <taxon>Sphingobacteriaceae</taxon>
        <taxon>Sphingobacterium</taxon>
    </lineage>
</organism>
<dbReference type="RefSeq" id="WP_120335529.1">
    <property type="nucleotide sequence ID" value="NZ_MCAQ01000026.1"/>
</dbReference>
<dbReference type="AlphaFoldDB" id="A0A420FJY2"/>
<keyword evidence="2" id="KW-1133">Transmembrane helix</keyword>
<feature type="transmembrane region" description="Helical" evidence="2">
    <location>
        <begin position="12"/>
        <end position="34"/>
    </location>
</feature>
<evidence type="ECO:0000313" key="4">
    <source>
        <dbReference type="Proteomes" id="UP000286402"/>
    </source>
</evidence>
<dbReference type="SMART" id="SM00028">
    <property type="entry name" value="TPR"/>
    <property type="match status" value="2"/>
</dbReference>
<evidence type="ECO:0000256" key="1">
    <source>
        <dbReference type="PROSITE-ProRule" id="PRU00339"/>
    </source>
</evidence>
<dbReference type="Proteomes" id="UP000286402">
    <property type="component" value="Unassembled WGS sequence"/>
</dbReference>
<proteinExistence type="predicted"/>
<evidence type="ECO:0000313" key="3">
    <source>
        <dbReference type="EMBL" id="RKF33250.1"/>
    </source>
</evidence>
<keyword evidence="1" id="KW-0802">TPR repeat</keyword>
<dbReference type="InterPro" id="IPR011990">
    <property type="entry name" value="TPR-like_helical_dom_sf"/>
</dbReference>
<dbReference type="EMBL" id="MCAQ01000026">
    <property type="protein sequence ID" value="RKF33250.1"/>
    <property type="molecule type" value="Genomic_DNA"/>
</dbReference>
<dbReference type="Gene3D" id="1.25.40.10">
    <property type="entry name" value="Tetratricopeptide repeat domain"/>
    <property type="match status" value="1"/>
</dbReference>
<feature type="transmembrane region" description="Helical" evidence="2">
    <location>
        <begin position="40"/>
        <end position="57"/>
    </location>
</feature>
<dbReference type="PROSITE" id="PS50005">
    <property type="entry name" value="TPR"/>
    <property type="match status" value="1"/>
</dbReference>
<keyword evidence="2" id="KW-0472">Membrane</keyword>
<keyword evidence="4" id="KW-1185">Reference proteome</keyword>
<feature type="repeat" description="TPR" evidence="1">
    <location>
        <begin position="111"/>
        <end position="144"/>
    </location>
</feature>
<reference evidence="3 4" key="1">
    <citation type="submission" date="2016-07" db="EMBL/GenBank/DDBJ databases">
        <title>Genome analysis of Sphingobacterium siyangense T12B17.</title>
        <authorList>
            <person name="Xu D."/>
            <person name="Su Y."/>
            <person name="Zheng S."/>
        </authorList>
    </citation>
    <scope>NUCLEOTIDE SEQUENCE [LARGE SCALE GENOMIC DNA]</scope>
    <source>
        <strain evidence="3 4">T12B17</strain>
    </source>
</reference>